<keyword evidence="10" id="KW-1185">Reference proteome</keyword>
<evidence type="ECO:0000313" key="9">
    <source>
        <dbReference type="EMBL" id="KAK6194793.1"/>
    </source>
</evidence>
<evidence type="ECO:0000256" key="5">
    <source>
        <dbReference type="ARBA" id="ARBA00022692"/>
    </source>
</evidence>
<name>A0AAN8KL26_PATCE</name>
<keyword evidence="6 8" id="KW-1133">Transmembrane helix</keyword>
<keyword evidence="4 8" id="KW-0808">Transferase</keyword>
<dbReference type="EC" id="2.4.1.-" evidence="8"/>
<keyword evidence="7 8" id="KW-0472">Membrane</keyword>
<accession>A0AAN8KL26</accession>
<dbReference type="AlphaFoldDB" id="A0AAN8KL26"/>
<sequence length="467" mass="54783">MRQYRYFFLVGLIVHLTVIYVIIIQPTSDQINYINEQQSDISISRPTFKELQQTQREILNKRSANLDYEFVLEEIKKINRQTKYVPGKFQKIQGIFVFGAYLDHRLQGEPMVRILALQKLKDTDSLVCLFQKDEKYFLTYTEKYEMCENHGKVYGGYMYSCSIPKHFIGHPEQVTLTILTDDEQEETIYHTINLFPLHKSRNNTSDSIGICLAPLYGDIRSSQIIQFMELSKILQATNVFVYKFNVSKNTDILLNYYSADNFVKVIDWSIPENIQDYEIWSKGQLLAIQDCIYSNMNRFKYLLFLDLDEMLIPKTSMSWIEMIQELEVANNSPKVAAYSFRSSFFDPKYQSNLDQSIQFLQLRERTVSTSEVRSKVIIRPERVFEVGIHHLSRSLDDAYTSVSVDQSMALIHHYRPCVSNFDQTMKCYPTITDSSIEIFATELKEQVTKTQQMMAKVYNHFQNVTYL</sequence>
<dbReference type="GO" id="GO:0016020">
    <property type="term" value="C:membrane"/>
    <property type="evidence" value="ECO:0007669"/>
    <property type="project" value="UniProtKB-SubCell"/>
</dbReference>
<keyword evidence="3 8" id="KW-0328">Glycosyltransferase</keyword>
<evidence type="ECO:0000256" key="4">
    <source>
        <dbReference type="ARBA" id="ARBA00022679"/>
    </source>
</evidence>
<comment type="similarity">
    <text evidence="2 8">Belongs to the glycosyltransferase 92 family.</text>
</comment>
<dbReference type="Proteomes" id="UP001347796">
    <property type="component" value="Unassembled WGS sequence"/>
</dbReference>
<evidence type="ECO:0000256" key="6">
    <source>
        <dbReference type="ARBA" id="ARBA00022989"/>
    </source>
</evidence>
<evidence type="ECO:0000313" key="10">
    <source>
        <dbReference type="Proteomes" id="UP001347796"/>
    </source>
</evidence>
<evidence type="ECO:0000256" key="7">
    <source>
        <dbReference type="ARBA" id="ARBA00023136"/>
    </source>
</evidence>
<organism evidence="9 10">
    <name type="scientific">Patella caerulea</name>
    <name type="common">Rayed Mediterranean limpet</name>
    <dbReference type="NCBI Taxonomy" id="87958"/>
    <lineage>
        <taxon>Eukaryota</taxon>
        <taxon>Metazoa</taxon>
        <taxon>Spiralia</taxon>
        <taxon>Lophotrochozoa</taxon>
        <taxon>Mollusca</taxon>
        <taxon>Gastropoda</taxon>
        <taxon>Patellogastropoda</taxon>
        <taxon>Patelloidea</taxon>
        <taxon>Patellidae</taxon>
        <taxon>Patella</taxon>
    </lineage>
</organism>
<evidence type="ECO:0000256" key="2">
    <source>
        <dbReference type="ARBA" id="ARBA00007647"/>
    </source>
</evidence>
<evidence type="ECO:0000256" key="8">
    <source>
        <dbReference type="RuleBase" id="RU366017"/>
    </source>
</evidence>
<evidence type="ECO:0000256" key="3">
    <source>
        <dbReference type="ARBA" id="ARBA00022676"/>
    </source>
</evidence>
<comment type="subcellular location">
    <subcellularLocation>
        <location evidence="1">Membrane</location>
        <topology evidence="1">Single-pass membrane protein</topology>
    </subcellularLocation>
</comment>
<reference evidence="9 10" key="1">
    <citation type="submission" date="2024-01" db="EMBL/GenBank/DDBJ databases">
        <title>The genome of the rayed Mediterranean limpet Patella caerulea (Linnaeus, 1758).</title>
        <authorList>
            <person name="Anh-Thu Weber A."/>
            <person name="Halstead-Nussloch G."/>
        </authorList>
    </citation>
    <scope>NUCLEOTIDE SEQUENCE [LARGE SCALE GENOMIC DNA]</scope>
    <source>
        <strain evidence="9">AATW-2023a</strain>
        <tissue evidence="9">Whole specimen</tissue>
    </source>
</reference>
<dbReference type="PANTHER" id="PTHR21461">
    <property type="entry name" value="GLYCOSYLTRANSFERASE FAMILY 92 PROTEIN"/>
    <property type="match status" value="1"/>
</dbReference>
<feature type="transmembrane region" description="Helical" evidence="8">
    <location>
        <begin position="7"/>
        <end position="24"/>
    </location>
</feature>
<dbReference type="EMBL" id="JAZGQO010000001">
    <property type="protein sequence ID" value="KAK6194793.1"/>
    <property type="molecule type" value="Genomic_DNA"/>
</dbReference>
<dbReference type="PANTHER" id="PTHR21461:SF69">
    <property type="entry name" value="GLYCOSYLTRANSFERASE FAMILY 92 PROTEIN"/>
    <property type="match status" value="1"/>
</dbReference>
<comment type="caution">
    <text evidence="9">The sequence shown here is derived from an EMBL/GenBank/DDBJ whole genome shotgun (WGS) entry which is preliminary data.</text>
</comment>
<dbReference type="GO" id="GO:0005737">
    <property type="term" value="C:cytoplasm"/>
    <property type="evidence" value="ECO:0007669"/>
    <property type="project" value="TreeGrafter"/>
</dbReference>
<proteinExistence type="inferred from homology"/>
<evidence type="ECO:0000256" key="1">
    <source>
        <dbReference type="ARBA" id="ARBA00004167"/>
    </source>
</evidence>
<dbReference type="Pfam" id="PF01697">
    <property type="entry name" value="Glyco_transf_92"/>
    <property type="match status" value="1"/>
</dbReference>
<dbReference type="InterPro" id="IPR008166">
    <property type="entry name" value="Glyco_transf_92"/>
</dbReference>
<protein>
    <recommendedName>
        <fullName evidence="8">Glycosyltransferase family 92 protein</fullName>
        <ecNumber evidence="8">2.4.1.-</ecNumber>
    </recommendedName>
</protein>
<dbReference type="GO" id="GO:0016757">
    <property type="term" value="F:glycosyltransferase activity"/>
    <property type="evidence" value="ECO:0007669"/>
    <property type="project" value="UniProtKB-UniRule"/>
</dbReference>
<keyword evidence="5 8" id="KW-0812">Transmembrane</keyword>
<gene>
    <name evidence="9" type="ORF">SNE40_000349</name>
</gene>